<dbReference type="GO" id="GO:0004497">
    <property type="term" value="F:monooxygenase activity"/>
    <property type="evidence" value="ECO:0007669"/>
    <property type="project" value="UniProtKB-KW"/>
</dbReference>
<evidence type="ECO:0000256" key="8">
    <source>
        <dbReference type="ARBA" id="ARBA00022824"/>
    </source>
</evidence>
<evidence type="ECO:0000256" key="11">
    <source>
        <dbReference type="ARBA" id="ARBA00023004"/>
    </source>
</evidence>
<evidence type="ECO:0000256" key="3">
    <source>
        <dbReference type="ARBA" id="ARBA00004174"/>
    </source>
</evidence>
<evidence type="ECO:0000256" key="5">
    <source>
        <dbReference type="ARBA" id="ARBA00010617"/>
    </source>
</evidence>
<dbReference type="PANTHER" id="PTHR24292:SF54">
    <property type="entry name" value="CYP9F3-RELATED"/>
    <property type="match status" value="1"/>
</dbReference>
<evidence type="ECO:0000256" key="13">
    <source>
        <dbReference type="ARBA" id="ARBA00023136"/>
    </source>
</evidence>
<dbReference type="GO" id="GO:0016705">
    <property type="term" value="F:oxidoreductase activity, acting on paired donors, with incorporation or reduction of molecular oxygen"/>
    <property type="evidence" value="ECO:0007669"/>
    <property type="project" value="InterPro"/>
</dbReference>
<dbReference type="InterPro" id="IPR001128">
    <property type="entry name" value="Cyt_P450"/>
</dbReference>
<evidence type="ECO:0000256" key="10">
    <source>
        <dbReference type="ARBA" id="ARBA00023002"/>
    </source>
</evidence>
<dbReference type="InterPro" id="IPR050476">
    <property type="entry name" value="Insect_CytP450_Detox"/>
</dbReference>
<dbReference type="SUPFAM" id="SSF48264">
    <property type="entry name" value="Cytochrome P450"/>
    <property type="match status" value="1"/>
</dbReference>
<dbReference type="Gene3D" id="1.10.630.10">
    <property type="entry name" value="Cytochrome P450"/>
    <property type="match status" value="1"/>
</dbReference>
<evidence type="ECO:0000256" key="4">
    <source>
        <dbReference type="ARBA" id="ARBA00004406"/>
    </source>
</evidence>
<comment type="caution">
    <text evidence="16">The sequence shown here is derived from an EMBL/GenBank/DDBJ whole genome shotgun (WGS) entry which is preliminary data.</text>
</comment>
<comment type="similarity">
    <text evidence="5 15">Belongs to the cytochrome P450 family.</text>
</comment>
<keyword evidence="10 15" id="KW-0560">Oxidoreductase</keyword>
<evidence type="ECO:0000256" key="6">
    <source>
        <dbReference type="ARBA" id="ARBA00022617"/>
    </source>
</evidence>
<dbReference type="GO" id="GO:0005789">
    <property type="term" value="C:endoplasmic reticulum membrane"/>
    <property type="evidence" value="ECO:0007669"/>
    <property type="project" value="UniProtKB-SubCell"/>
</dbReference>
<dbReference type="OrthoDB" id="6428438at2759"/>
<sequence length="116" mass="13521">MPKGTILVIPVYAMHRDPKLYPDPNRFDPDRFLSEERAKRDPYSYMPFGSGPRVCIGMRFGQMQIKTCLTYILANFRVHRCPETKVPLEFRLGPGPLAPKPQILRFEERTDKILLK</sequence>
<dbReference type="GO" id="GO:0005506">
    <property type="term" value="F:iron ion binding"/>
    <property type="evidence" value="ECO:0007669"/>
    <property type="project" value="InterPro"/>
</dbReference>
<protein>
    <submittedName>
        <fullName evidence="16">Cytochrome P450 3A8</fullName>
    </submittedName>
</protein>
<gene>
    <name evidence="16" type="primary">CYP3A8_3</name>
    <name evidence="16" type="ORF">AVEN_37005_1</name>
</gene>
<accession>A0A4Y2KV55</accession>
<comment type="function">
    <text evidence="2">May be involved in the metabolism of insect hormones and in the breakdown of synthetic insecticides.</text>
</comment>
<proteinExistence type="inferred from homology"/>
<dbReference type="InterPro" id="IPR017972">
    <property type="entry name" value="Cyt_P450_CS"/>
</dbReference>
<keyword evidence="8" id="KW-0256">Endoplasmic reticulum</keyword>
<evidence type="ECO:0000256" key="14">
    <source>
        <dbReference type="PIRSR" id="PIRSR602403-1"/>
    </source>
</evidence>
<evidence type="ECO:0000313" key="16">
    <source>
        <dbReference type="EMBL" id="GBN05517.1"/>
    </source>
</evidence>
<dbReference type="PANTHER" id="PTHR24292">
    <property type="entry name" value="CYTOCHROME P450"/>
    <property type="match status" value="1"/>
</dbReference>
<dbReference type="AlphaFoldDB" id="A0A4Y2KV55"/>
<dbReference type="GO" id="GO:0020037">
    <property type="term" value="F:heme binding"/>
    <property type="evidence" value="ECO:0007669"/>
    <property type="project" value="InterPro"/>
</dbReference>
<evidence type="ECO:0000256" key="15">
    <source>
        <dbReference type="RuleBase" id="RU000461"/>
    </source>
</evidence>
<keyword evidence="12 15" id="KW-0503">Monooxygenase</keyword>
<evidence type="ECO:0000256" key="2">
    <source>
        <dbReference type="ARBA" id="ARBA00003690"/>
    </source>
</evidence>
<dbReference type="Pfam" id="PF00067">
    <property type="entry name" value="p450"/>
    <property type="match status" value="1"/>
</dbReference>
<keyword evidence="9" id="KW-0492">Microsome</keyword>
<dbReference type="Proteomes" id="UP000499080">
    <property type="component" value="Unassembled WGS sequence"/>
</dbReference>
<organism evidence="16 17">
    <name type="scientific">Araneus ventricosus</name>
    <name type="common">Orbweaver spider</name>
    <name type="synonym">Epeira ventricosa</name>
    <dbReference type="NCBI Taxonomy" id="182803"/>
    <lineage>
        <taxon>Eukaryota</taxon>
        <taxon>Metazoa</taxon>
        <taxon>Ecdysozoa</taxon>
        <taxon>Arthropoda</taxon>
        <taxon>Chelicerata</taxon>
        <taxon>Arachnida</taxon>
        <taxon>Araneae</taxon>
        <taxon>Araneomorphae</taxon>
        <taxon>Entelegynae</taxon>
        <taxon>Araneoidea</taxon>
        <taxon>Araneidae</taxon>
        <taxon>Araneus</taxon>
    </lineage>
</organism>
<dbReference type="PRINTS" id="PR00465">
    <property type="entry name" value="EP450IV"/>
</dbReference>
<keyword evidence="6 14" id="KW-0349">Heme</keyword>
<evidence type="ECO:0000256" key="12">
    <source>
        <dbReference type="ARBA" id="ARBA00023033"/>
    </source>
</evidence>
<comment type="cofactor">
    <cofactor evidence="1 14">
        <name>heme</name>
        <dbReference type="ChEBI" id="CHEBI:30413"/>
    </cofactor>
</comment>
<evidence type="ECO:0000256" key="1">
    <source>
        <dbReference type="ARBA" id="ARBA00001971"/>
    </source>
</evidence>
<keyword evidence="7 14" id="KW-0479">Metal-binding</keyword>
<comment type="subcellular location">
    <subcellularLocation>
        <location evidence="4">Endoplasmic reticulum membrane</location>
        <topology evidence="4">Peripheral membrane protein</topology>
    </subcellularLocation>
    <subcellularLocation>
        <location evidence="3">Microsome membrane</location>
        <topology evidence="3">Peripheral membrane protein</topology>
    </subcellularLocation>
</comment>
<evidence type="ECO:0000256" key="7">
    <source>
        <dbReference type="ARBA" id="ARBA00022723"/>
    </source>
</evidence>
<keyword evidence="13" id="KW-0472">Membrane</keyword>
<reference evidence="16 17" key="1">
    <citation type="journal article" date="2019" name="Sci. Rep.">
        <title>Orb-weaving spider Araneus ventricosus genome elucidates the spidroin gene catalogue.</title>
        <authorList>
            <person name="Kono N."/>
            <person name="Nakamura H."/>
            <person name="Ohtoshi R."/>
            <person name="Moran D.A.P."/>
            <person name="Shinohara A."/>
            <person name="Yoshida Y."/>
            <person name="Fujiwara M."/>
            <person name="Mori M."/>
            <person name="Tomita M."/>
            <person name="Arakawa K."/>
        </authorList>
    </citation>
    <scope>NUCLEOTIDE SEQUENCE [LARGE SCALE GENOMIC DNA]</scope>
</reference>
<evidence type="ECO:0000313" key="17">
    <source>
        <dbReference type="Proteomes" id="UP000499080"/>
    </source>
</evidence>
<dbReference type="PROSITE" id="PS00086">
    <property type="entry name" value="CYTOCHROME_P450"/>
    <property type="match status" value="1"/>
</dbReference>
<dbReference type="InterPro" id="IPR036396">
    <property type="entry name" value="Cyt_P450_sf"/>
</dbReference>
<feature type="binding site" description="axial binding residue" evidence="14">
    <location>
        <position position="55"/>
    </location>
    <ligand>
        <name>heme</name>
        <dbReference type="ChEBI" id="CHEBI:30413"/>
    </ligand>
    <ligandPart>
        <name>Fe</name>
        <dbReference type="ChEBI" id="CHEBI:18248"/>
    </ligandPart>
</feature>
<keyword evidence="17" id="KW-1185">Reference proteome</keyword>
<dbReference type="EMBL" id="BGPR01004975">
    <property type="protein sequence ID" value="GBN05517.1"/>
    <property type="molecule type" value="Genomic_DNA"/>
</dbReference>
<keyword evidence="11 14" id="KW-0408">Iron</keyword>
<evidence type="ECO:0000256" key="9">
    <source>
        <dbReference type="ARBA" id="ARBA00022848"/>
    </source>
</evidence>
<dbReference type="InterPro" id="IPR002403">
    <property type="entry name" value="Cyt_P450_E_grp-IV"/>
</dbReference>
<name>A0A4Y2KV55_ARAVE</name>